<name>A0AAD2CWC8_9STRA</name>
<keyword evidence="2" id="KW-1185">Reference proteome</keyword>
<dbReference type="AlphaFoldDB" id="A0AAD2CWC8"/>
<protein>
    <submittedName>
        <fullName evidence="1">Uncharacterized protein</fullName>
    </submittedName>
</protein>
<evidence type="ECO:0000313" key="2">
    <source>
        <dbReference type="Proteomes" id="UP001295423"/>
    </source>
</evidence>
<feature type="non-terminal residue" evidence="1">
    <location>
        <position position="101"/>
    </location>
</feature>
<gene>
    <name evidence="1" type="ORF">CYCCA115_LOCUS9553</name>
</gene>
<sequence>MTTINGQQLFTGGTFDFTVQEQSVNFDFLDSDHEDYDKLKATESARFTDSGEIIEPSEAGEVEHFVLDNIQPVQLQPVQTSQFMEDSEEEVEEEEEEFVIN</sequence>
<reference evidence="1" key="1">
    <citation type="submission" date="2023-08" db="EMBL/GenBank/DDBJ databases">
        <authorList>
            <person name="Audoor S."/>
            <person name="Bilcke G."/>
        </authorList>
    </citation>
    <scope>NUCLEOTIDE SEQUENCE</scope>
</reference>
<accession>A0AAD2CWC8</accession>
<organism evidence="1 2">
    <name type="scientific">Cylindrotheca closterium</name>
    <dbReference type="NCBI Taxonomy" id="2856"/>
    <lineage>
        <taxon>Eukaryota</taxon>
        <taxon>Sar</taxon>
        <taxon>Stramenopiles</taxon>
        <taxon>Ochrophyta</taxon>
        <taxon>Bacillariophyta</taxon>
        <taxon>Bacillariophyceae</taxon>
        <taxon>Bacillariophycidae</taxon>
        <taxon>Bacillariales</taxon>
        <taxon>Bacillariaceae</taxon>
        <taxon>Cylindrotheca</taxon>
    </lineage>
</organism>
<dbReference type="Proteomes" id="UP001295423">
    <property type="component" value="Unassembled WGS sequence"/>
</dbReference>
<comment type="caution">
    <text evidence="1">The sequence shown here is derived from an EMBL/GenBank/DDBJ whole genome shotgun (WGS) entry which is preliminary data.</text>
</comment>
<proteinExistence type="predicted"/>
<dbReference type="EMBL" id="CAKOGP040001404">
    <property type="protein sequence ID" value="CAJ1945410.1"/>
    <property type="molecule type" value="Genomic_DNA"/>
</dbReference>
<evidence type="ECO:0000313" key="1">
    <source>
        <dbReference type="EMBL" id="CAJ1945410.1"/>
    </source>
</evidence>